<sequence>MRNDLQLIQSVFCEIKVPETYIKKILYNNENTGNRFNLYKINISFKYKGLIDIWFFAILQRQDDLASSEEKVINEGFDIFYYCMENDYMPLVIINDNEEINLKGKFAHDEKYVFFIDQTDLPTKDNYPRNIRNTPLINSIKNRLGVNNIKKLCPYIPQEPAEGWRFFGRKKEQELLTDTKTNVFIIGGRKLGKTSLVRQFMNFQEKNNNPCYYVPTQNIRTEHELVESIGFVLSKKMLLRAKRESSQLNSNFLLILLKKFKVQKNKLPTLIIDEVGGVIQYSSRDAWNVFGVLREFSQTGNIRIILTAFQEIVLKQFLEFESPFVNFAKNLRLRVFNNSEVKECIIEPLSLWATIKDQNKFLETILEKVGNHPYLIQFVGEYLFDKLFEDGVDDIEECLDFLFTSSDLEIYREAVETMFFNLPSSLEKFLFLHFCLDASESKSPINKFEISHKRTKEILEAEVNLYLDFEKIRLLLERIELRGLITNIRSNHNRYHITAPAIYYYLEKFYSPIHELMYEYKSEAKENGLVENLFQI</sequence>
<evidence type="ECO:0000313" key="2">
    <source>
        <dbReference type="Proteomes" id="UP001172082"/>
    </source>
</evidence>
<comment type="caution">
    <text evidence="1">The sequence shown here is derived from an EMBL/GenBank/DDBJ whole genome shotgun (WGS) entry which is preliminary data.</text>
</comment>
<dbReference type="PANTHER" id="PTHR34301:SF8">
    <property type="entry name" value="ATPASE DOMAIN-CONTAINING PROTEIN"/>
    <property type="match status" value="1"/>
</dbReference>
<dbReference type="Gene3D" id="3.40.50.300">
    <property type="entry name" value="P-loop containing nucleotide triphosphate hydrolases"/>
    <property type="match status" value="1"/>
</dbReference>
<dbReference type="RefSeq" id="WP_346752357.1">
    <property type="nucleotide sequence ID" value="NZ_JAUJEA010000004.1"/>
</dbReference>
<dbReference type="Proteomes" id="UP001172082">
    <property type="component" value="Unassembled WGS sequence"/>
</dbReference>
<name>A0ABT8KNJ7_9BACT</name>
<dbReference type="EMBL" id="JAUJEA010000004">
    <property type="protein sequence ID" value="MDN5202332.1"/>
    <property type="molecule type" value="Genomic_DNA"/>
</dbReference>
<keyword evidence="2" id="KW-1185">Reference proteome</keyword>
<gene>
    <name evidence="1" type="ORF">QQ008_13180</name>
</gene>
<proteinExistence type="predicted"/>
<dbReference type="InterPro" id="IPR027417">
    <property type="entry name" value="P-loop_NTPase"/>
</dbReference>
<protein>
    <submittedName>
        <fullName evidence="1">AAA-like domain-containing protein</fullName>
    </submittedName>
</protein>
<accession>A0ABT8KNJ7</accession>
<dbReference type="PANTHER" id="PTHR34301">
    <property type="entry name" value="DNA-BINDING PROTEIN-RELATED"/>
    <property type="match status" value="1"/>
</dbReference>
<dbReference type="SUPFAM" id="SSF52540">
    <property type="entry name" value="P-loop containing nucleoside triphosphate hydrolases"/>
    <property type="match status" value="1"/>
</dbReference>
<organism evidence="1 2">
    <name type="scientific">Splendidivirga corallicola</name>
    <dbReference type="NCBI Taxonomy" id="3051826"/>
    <lineage>
        <taxon>Bacteria</taxon>
        <taxon>Pseudomonadati</taxon>
        <taxon>Bacteroidota</taxon>
        <taxon>Cytophagia</taxon>
        <taxon>Cytophagales</taxon>
        <taxon>Splendidivirgaceae</taxon>
        <taxon>Splendidivirga</taxon>
    </lineage>
</organism>
<reference evidence="1" key="1">
    <citation type="submission" date="2023-06" db="EMBL/GenBank/DDBJ databases">
        <title>Genomic of Parafulvivirga corallium.</title>
        <authorList>
            <person name="Wang G."/>
        </authorList>
    </citation>
    <scope>NUCLEOTIDE SEQUENCE</scope>
    <source>
        <strain evidence="1">BMA10</strain>
    </source>
</reference>
<evidence type="ECO:0000313" key="1">
    <source>
        <dbReference type="EMBL" id="MDN5202332.1"/>
    </source>
</evidence>